<protein>
    <submittedName>
        <fullName evidence="1">Uncharacterized protein</fullName>
    </submittedName>
</protein>
<feature type="non-terminal residue" evidence="1">
    <location>
        <position position="116"/>
    </location>
</feature>
<accession>A0AAD6UVC8</accession>
<evidence type="ECO:0000313" key="1">
    <source>
        <dbReference type="EMBL" id="KAJ7195744.1"/>
    </source>
</evidence>
<sequence length="116" mass="12932">LIKCLHRYGISFAVVNPSTELQRQMPLWHHPGEDDSKRQENNGKAARCLRANHTAVTIGDALDLASRLTDPLHSNQNICECDACEENRAAHGCQNPHTCATTAASRLRQIHARWVP</sequence>
<dbReference type="Proteomes" id="UP001219525">
    <property type="component" value="Unassembled WGS sequence"/>
</dbReference>
<evidence type="ECO:0000313" key="2">
    <source>
        <dbReference type="Proteomes" id="UP001219525"/>
    </source>
</evidence>
<reference evidence="1" key="1">
    <citation type="submission" date="2023-03" db="EMBL/GenBank/DDBJ databases">
        <title>Massive genome expansion in bonnet fungi (Mycena s.s.) driven by repeated elements and novel gene families across ecological guilds.</title>
        <authorList>
            <consortium name="Lawrence Berkeley National Laboratory"/>
            <person name="Harder C.B."/>
            <person name="Miyauchi S."/>
            <person name="Viragh M."/>
            <person name="Kuo A."/>
            <person name="Thoen E."/>
            <person name="Andreopoulos B."/>
            <person name="Lu D."/>
            <person name="Skrede I."/>
            <person name="Drula E."/>
            <person name="Henrissat B."/>
            <person name="Morin E."/>
            <person name="Kohler A."/>
            <person name="Barry K."/>
            <person name="LaButti K."/>
            <person name="Morin E."/>
            <person name="Salamov A."/>
            <person name="Lipzen A."/>
            <person name="Mereny Z."/>
            <person name="Hegedus B."/>
            <person name="Baldrian P."/>
            <person name="Stursova M."/>
            <person name="Weitz H."/>
            <person name="Taylor A."/>
            <person name="Grigoriev I.V."/>
            <person name="Nagy L.G."/>
            <person name="Martin F."/>
            <person name="Kauserud H."/>
        </authorList>
    </citation>
    <scope>NUCLEOTIDE SEQUENCE</scope>
    <source>
        <strain evidence="1">9144</strain>
    </source>
</reference>
<organism evidence="1 2">
    <name type="scientific">Mycena pura</name>
    <dbReference type="NCBI Taxonomy" id="153505"/>
    <lineage>
        <taxon>Eukaryota</taxon>
        <taxon>Fungi</taxon>
        <taxon>Dikarya</taxon>
        <taxon>Basidiomycota</taxon>
        <taxon>Agaricomycotina</taxon>
        <taxon>Agaricomycetes</taxon>
        <taxon>Agaricomycetidae</taxon>
        <taxon>Agaricales</taxon>
        <taxon>Marasmiineae</taxon>
        <taxon>Mycenaceae</taxon>
        <taxon>Mycena</taxon>
    </lineage>
</organism>
<dbReference type="AlphaFoldDB" id="A0AAD6UVC8"/>
<gene>
    <name evidence="1" type="ORF">GGX14DRAFT_302499</name>
</gene>
<keyword evidence="2" id="KW-1185">Reference proteome</keyword>
<name>A0AAD6UVC8_9AGAR</name>
<feature type="non-terminal residue" evidence="1">
    <location>
        <position position="1"/>
    </location>
</feature>
<dbReference type="EMBL" id="JARJCW010000088">
    <property type="protein sequence ID" value="KAJ7195744.1"/>
    <property type="molecule type" value="Genomic_DNA"/>
</dbReference>
<proteinExistence type="predicted"/>
<comment type="caution">
    <text evidence="1">The sequence shown here is derived from an EMBL/GenBank/DDBJ whole genome shotgun (WGS) entry which is preliminary data.</text>
</comment>